<evidence type="ECO:0000313" key="2">
    <source>
        <dbReference type="EMBL" id="CAK7933752.1"/>
    </source>
</evidence>
<gene>
    <name evidence="2" type="ORF">PM001_LOCUS18902</name>
</gene>
<feature type="region of interest" description="Disordered" evidence="1">
    <location>
        <begin position="1"/>
        <end position="68"/>
    </location>
</feature>
<feature type="compositionally biased region" description="Polar residues" evidence="1">
    <location>
        <begin position="190"/>
        <end position="204"/>
    </location>
</feature>
<evidence type="ECO:0000256" key="1">
    <source>
        <dbReference type="SAM" id="MobiDB-lite"/>
    </source>
</evidence>
<comment type="caution">
    <text evidence="2">The sequence shown here is derived from an EMBL/GenBank/DDBJ whole genome shotgun (WGS) entry which is preliminary data.</text>
</comment>
<organism evidence="2 3">
    <name type="scientific">Peronospora matthiolae</name>
    <dbReference type="NCBI Taxonomy" id="2874970"/>
    <lineage>
        <taxon>Eukaryota</taxon>
        <taxon>Sar</taxon>
        <taxon>Stramenopiles</taxon>
        <taxon>Oomycota</taxon>
        <taxon>Peronosporomycetes</taxon>
        <taxon>Peronosporales</taxon>
        <taxon>Peronosporaceae</taxon>
        <taxon>Peronospora</taxon>
    </lineage>
</organism>
<evidence type="ECO:0008006" key="4">
    <source>
        <dbReference type="Google" id="ProtNLM"/>
    </source>
</evidence>
<feature type="region of interest" description="Disordered" evidence="1">
    <location>
        <begin position="291"/>
        <end position="339"/>
    </location>
</feature>
<sequence length="910" mass="100621">MDGNEHTLASAATLRPQYLNDDQVKHKDLHSDTRDVAVDMAGGMSPSRKCRRIERGENESDEGRNGSATIIQTQLQAKEEEDTVCGASMKQNGRVEDEKKVETATSKEVECVSESINLEDENGPTLRILLNQEVDYNGGRRVDVSEKTRAINTTDDVSSSEKADSPVLPLCSQAVPDFGRETLFAEGTMLTGSCPSQGDNSVKSMQVEPPPQGSNHTVETPPYTPIAAPASTPLTLNVPDATSDNAPVTLASYTADTLPTSTAINCIVGRRKRNRRKFSCFTSQRKAAVKSRRDNVPALSEFEEKSSVSASGHAAKDDIEVETDSNTSASPVYPDTDASHLYSSTQEGAAWQWKDADPYFNHPTQGDLDNLLRWGQENAAFVAANPQAWRGVPAFEQKRGILETMAANVSFVSTAHVEFPIHRGRRYLDVWKEADFLRQRERDNSAKEINLTSNAKSRGKRKRASFAEDSLLQSHRDLVYGYDDDLFREFSDRLACRVKACQFDLHPATPMSPLGTRRQNANMKVGGNATSVILDESGFNEEVLPSFPIRQLHPASLGLWKLRTNVAPDYTVIHPASVNRSQVPARWKEEKERHQQKQYELRFQQMDATADLGDENDKDGGVVTQDRHSATILNCAVTGELPSFGNCVEDDEISQAITASMKSLVSLSISNWSTIELVHERAAISIQCTRILDDETAVAQELENLFLQLCPPSDVAVGIDVLYGSRRPWASRIAGTPNDVIAYCARNDAADNRSFAVAASVEFALKLDVGDEVDVLDRNGCWKYGEVVETYSDCTFGVATLLLIRLSLCPEDTVEWIASSDGRILPRGVADGSRSCSVGPTRAHRVRVRFDQSLAKELKRSLPQRQAKQASIASQMLARRQHDTIVGTSNDLLKTPQKRKRKRPAKFRMW</sequence>
<reference evidence="2" key="1">
    <citation type="submission" date="2024-01" db="EMBL/GenBank/DDBJ databases">
        <authorList>
            <person name="Webb A."/>
        </authorList>
    </citation>
    <scope>NUCLEOTIDE SEQUENCE</scope>
    <source>
        <strain evidence="2">Pm1</strain>
    </source>
</reference>
<proteinExistence type="predicted"/>
<dbReference type="EMBL" id="CAKLBY020000195">
    <property type="protein sequence ID" value="CAK7933752.1"/>
    <property type="molecule type" value="Genomic_DNA"/>
</dbReference>
<evidence type="ECO:0000313" key="3">
    <source>
        <dbReference type="Proteomes" id="UP001162060"/>
    </source>
</evidence>
<dbReference type="AlphaFoldDB" id="A0AAV1UJH5"/>
<name>A0AAV1UJH5_9STRA</name>
<feature type="compositionally biased region" description="Basic and acidic residues" evidence="1">
    <location>
        <begin position="22"/>
        <end position="37"/>
    </location>
</feature>
<dbReference type="Proteomes" id="UP001162060">
    <property type="component" value="Unassembled WGS sequence"/>
</dbReference>
<feature type="region of interest" description="Disordered" evidence="1">
    <location>
        <begin position="190"/>
        <end position="231"/>
    </location>
</feature>
<protein>
    <recommendedName>
        <fullName evidence="4">SH3 domain-containing protein</fullName>
    </recommendedName>
</protein>
<accession>A0AAV1UJH5</accession>
<feature type="compositionally biased region" description="Basic and acidic residues" evidence="1">
    <location>
        <begin position="53"/>
        <end position="64"/>
    </location>
</feature>